<dbReference type="AlphaFoldDB" id="A0A518BHE5"/>
<dbReference type="InterPro" id="IPR028098">
    <property type="entry name" value="Glyco_trans_4-like_N"/>
</dbReference>
<evidence type="ECO:0000313" key="3">
    <source>
        <dbReference type="EMBL" id="QDU66353.1"/>
    </source>
</evidence>
<dbReference type="PANTHER" id="PTHR12526:SF572">
    <property type="entry name" value="BLL5144 PROTEIN"/>
    <property type="match status" value="1"/>
</dbReference>
<dbReference type="Pfam" id="PF13439">
    <property type="entry name" value="Glyco_transf_4"/>
    <property type="match status" value="1"/>
</dbReference>
<dbReference type="GO" id="GO:0005975">
    <property type="term" value="P:carbohydrate metabolic process"/>
    <property type="evidence" value="ECO:0007669"/>
    <property type="project" value="InterPro"/>
</dbReference>
<evidence type="ECO:0000259" key="2">
    <source>
        <dbReference type="Pfam" id="PF13439"/>
    </source>
</evidence>
<dbReference type="CDD" id="cd03822">
    <property type="entry name" value="GT4_mannosyltransferase-like"/>
    <property type="match status" value="1"/>
</dbReference>
<feature type="region of interest" description="Disordered" evidence="1">
    <location>
        <begin position="21"/>
        <end position="40"/>
    </location>
</feature>
<dbReference type="SUPFAM" id="SSF53756">
    <property type="entry name" value="UDP-Glycosyltransferase/glycogen phosphorylase"/>
    <property type="match status" value="1"/>
</dbReference>
<dbReference type="EMBL" id="CP036287">
    <property type="protein sequence ID" value="QDU66353.1"/>
    <property type="molecule type" value="Genomic_DNA"/>
</dbReference>
<dbReference type="Proteomes" id="UP000316921">
    <property type="component" value="Chromosome"/>
</dbReference>
<feature type="domain" description="Glycosyltransferase subfamily 4-like N-terminal" evidence="2">
    <location>
        <begin position="85"/>
        <end position="209"/>
    </location>
</feature>
<proteinExistence type="predicted"/>
<sequence length="822" mass="90321">MKSGQPNGSVVSIARERQSSLWNLPEAQGDPERTSPSPPRAISKIAMIGNHMPRQCGIATFTTHLSDSIGVAFPEVDCFVLAMNDVVHRHVYPSRVRFEIAEGDLASYHRAADFLNVNTVDVVCLQHEYGIFGGPAGSHIIALLRDLRMPVVTTLHTILAEPNAAQRAVMDELFGLSERVVVMSERGVDLLRSVHQVPDGKIDLIPHGIPFLPDGRSSKQRIGVEGKRVLLTFGLLSPDKGIEYAIDALPQILEQQPNTVYIVLGVTHPHVKDQHGEAYRLMLQNRARRLGVGSSVIFYDRFVSQDELNDFLSAADIYVTPYLKAEQITSGTLAYAVGSGKAVISTPYWYATELLEEERGVLVPWRDSAAIASAAIELLGDDEKRGAICRRAAAYGRDMTWPAVALEYGQSFERARVGQEQRMRTVFHAKTLASRPVELPALVLDHLRHMTDGTGLLQHAAFTVPRLEDGYCLDDNARGLAVMALAEEAGTGDRELIRSLGSRYLAFVRYAWNPEIGRFRNFMSFRRSWQEESGSEDSHGRALWALGTVVGRSAGPGRRSLSGDLFHAALPVLSEFTSPRAWAFALLGLEEYLRAFQGDSRVEAVRELLAERLLDLFNRTSEPDWPWFEDSLTYCSARIAQALLVSGARMGRGDLVEVSLRALEWLSDVQRSAGGDFAPVGSDGFYVKGGPRARFDQQPVEASAMVSACLAAGQVTGDSKWSVYARQAFDWFLGQNELQEPLYDASTGGCRDGLHEDRVNENQGAESTLSFLLALLEMRAADRIVGANAKAHPLTATVVANGDTTRIPRSRDMAASASQETS</sequence>
<keyword evidence="3" id="KW-0328">Glycosyltransferase</keyword>
<dbReference type="Gene3D" id="3.40.50.2000">
    <property type="entry name" value="Glycogen Phosphorylase B"/>
    <property type="match status" value="2"/>
</dbReference>
<dbReference type="Pfam" id="PF13692">
    <property type="entry name" value="Glyco_trans_1_4"/>
    <property type="match status" value="1"/>
</dbReference>
<dbReference type="GO" id="GO:0102710">
    <property type="term" value="F:D-inositol-3-phosphate glycosyltransferase activity"/>
    <property type="evidence" value="ECO:0007669"/>
    <property type="project" value="UniProtKB-EC"/>
</dbReference>
<name>A0A518BHE5_9BACT</name>
<evidence type="ECO:0000256" key="1">
    <source>
        <dbReference type="SAM" id="MobiDB-lite"/>
    </source>
</evidence>
<reference evidence="3 4" key="1">
    <citation type="submission" date="2019-02" db="EMBL/GenBank/DDBJ databases">
        <title>Deep-cultivation of Planctomycetes and their phenomic and genomic characterization uncovers novel biology.</title>
        <authorList>
            <person name="Wiegand S."/>
            <person name="Jogler M."/>
            <person name="Boedeker C."/>
            <person name="Pinto D."/>
            <person name="Vollmers J."/>
            <person name="Rivas-Marin E."/>
            <person name="Kohn T."/>
            <person name="Peeters S.H."/>
            <person name="Heuer A."/>
            <person name="Rast P."/>
            <person name="Oberbeckmann S."/>
            <person name="Bunk B."/>
            <person name="Jeske O."/>
            <person name="Meyerdierks A."/>
            <person name="Storesund J.E."/>
            <person name="Kallscheuer N."/>
            <person name="Luecker S."/>
            <person name="Lage O.M."/>
            <person name="Pohl T."/>
            <person name="Merkel B.J."/>
            <person name="Hornburger P."/>
            <person name="Mueller R.-W."/>
            <person name="Bruemmer F."/>
            <person name="Labrenz M."/>
            <person name="Spormann A.M."/>
            <person name="Op den Camp H."/>
            <person name="Overmann J."/>
            <person name="Amann R."/>
            <person name="Jetten M.S.M."/>
            <person name="Mascher T."/>
            <person name="Medema M.H."/>
            <person name="Devos D.P."/>
            <person name="Kaster A.-K."/>
            <person name="Ovreas L."/>
            <person name="Rohde M."/>
            <person name="Galperin M.Y."/>
            <person name="Jogler C."/>
        </authorList>
    </citation>
    <scope>NUCLEOTIDE SEQUENCE [LARGE SCALE GENOMIC DNA]</scope>
    <source>
        <strain evidence="3 4">Pla133</strain>
    </source>
</reference>
<dbReference type="PANTHER" id="PTHR12526">
    <property type="entry name" value="GLYCOSYLTRANSFERASE"/>
    <property type="match status" value="1"/>
</dbReference>
<keyword evidence="4" id="KW-1185">Reference proteome</keyword>
<gene>
    <name evidence="3" type="primary">mshA_1</name>
    <name evidence="3" type="ORF">Pla133_14230</name>
</gene>
<dbReference type="SUPFAM" id="SSF48208">
    <property type="entry name" value="Six-hairpin glycosidases"/>
    <property type="match status" value="1"/>
</dbReference>
<keyword evidence="3" id="KW-0808">Transferase</keyword>
<dbReference type="EC" id="2.4.1.250" evidence="3"/>
<feature type="region of interest" description="Disordered" evidence="1">
    <location>
        <begin position="802"/>
        <end position="822"/>
    </location>
</feature>
<protein>
    <submittedName>
        <fullName evidence="3">D-inositol 3-phosphate glycosyltransferase</fullName>
        <ecNumber evidence="3">2.4.1.250</ecNumber>
    </submittedName>
</protein>
<dbReference type="KEGG" id="pbap:Pla133_14230"/>
<evidence type="ECO:0000313" key="4">
    <source>
        <dbReference type="Proteomes" id="UP000316921"/>
    </source>
</evidence>
<organism evidence="3 4">
    <name type="scientific">Engelhardtia mirabilis</name>
    <dbReference type="NCBI Taxonomy" id="2528011"/>
    <lineage>
        <taxon>Bacteria</taxon>
        <taxon>Pseudomonadati</taxon>
        <taxon>Planctomycetota</taxon>
        <taxon>Planctomycetia</taxon>
        <taxon>Planctomycetia incertae sedis</taxon>
        <taxon>Engelhardtia</taxon>
    </lineage>
</organism>
<accession>A0A518BHE5</accession>
<dbReference type="InterPro" id="IPR008928">
    <property type="entry name" value="6-hairpin_glycosidase_sf"/>
</dbReference>